<protein>
    <submittedName>
        <fullName evidence="2">Uncharacterized protein</fullName>
    </submittedName>
</protein>
<dbReference type="AlphaFoldDB" id="A0A537JD97"/>
<sequence length="109" mass="11254">MMSHVEFWELTAWGAGVGGAGVWGLAVAARVGWLRALLDLFPRSTWEWVTWGVIPALLALPVIVQGAAVAAVSSRRPVPAGRGIAGGAVGSLVAVVAIALGSRPRSLFL</sequence>
<keyword evidence="1" id="KW-0812">Transmembrane</keyword>
<proteinExistence type="predicted"/>
<dbReference type="EMBL" id="VBAO01000168">
    <property type="protein sequence ID" value="TMI81514.1"/>
    <property type="molecule type" value="Genomic_DNA"/>
</dbReference>
<evidence type="ECO:0000313" key="2">
    <source>
        <dbReference type="EMBL" id="TMI81514.1"/>
    </source>
</evidence>
<evidence type="ECO:0000256" key="1">
    <source>
        <dbReference type="SAM" id="Phobius"/>
    </source>
</evidence>
<gene>
    <name evidence="2" type="ORF">E6H04_06495</name>
</gene>
<name>A0A537JD97_9BACT</name>
<dbReference type="Proteomes" id="UP000320048">
    <property type="component" value="Unassembled WGS sequence"/>
</dbReference>
<reference evidence="2 3" key="1">
    <citation type="journal article" date="2019" name="Nat. Microbiol.">
        <title>Mediterranean grassland soil C-N compound turnover is dependent on rainfall and depth, and is mediated by genomically divergent microorganisms.</title>
        <authorList>
            <person name="Diamond S."/>
            <person name="Andeer P.F."/>
            <person name="Li Z."/>
            <person name="Crits-Christoph A."/>
            <person name="Burstein D."/>
            <person name="Anantharaman K."/>
            <person name="Lane K.R."/>
            <person name="Thomas B.C."/>
            <person name="Pan C."/>
            <person name="Northen T.R."/>
            <person name="Banfield J.F."/>
        </authorList>
    </citation>
    <scope>NUCLEOTIDE SEQUENCE [LARGE SCALE GENOMIC DNA]</scope>
    <source>
        <strain evidence="2">NP_7</strain>
    </source>
</reference>
<feature type="transmembrane region" description="Helical" evidence="1">
    <location>
        <begin position="84"/>
        <end position="102"/>
    </location>
</feature>
<comment type="caution">
    <text evidence="2">The sequence shown here is derived from an EMBL/GenBank/DDBJ whole genome shotgun (WGS) entry which is preliminary data.</text>
</comment>
<accession>A0A537JD97</accession>
<evidence type="ECO:0000313" key="3">
    <source>
        <dbReference type="Proteomes" id="UP000320048"/>
    </source>
</evidence>
<organism evidence="2 3">
    <name type="scientific">Candidatus Segetimicrobium genomatis</name>
    <dbReference type="NCBI Taxonomy" id="2569760"/>
    <lineage>
        <taxon>Bacteria</taxon>
        <taxon>Bacillati</taxon>
        <taxon>Candidatus Sysuimicrobiota</taxon>
        <taxon>Candidatus Sysuimicrobiia</taxon>
        <taxon>Candidatus Sysuimicrobiales</taxon>
        <taxon>Candidatus Segetimicrobiaceae</taxon>
        <taxon>Candidatus Segetimicrobium</taxon>
    </lineage>
</organism>
<feature type="transmembrane region" description="Helical" evidence="1">
    <location>
        <begin position="53"/>
        <end position="72"/>
    </location>
</feature>
<keyword evidence="1" id="KW-0472">Membrane</keyword>
<feature type="transmembrane region" description="Helical" evidence="1">
    <location>
        <begin position="12"/>
        <end position="33"/>
    </location>
</feature>
<keyword evidence="1" id="KW-1133">Transmembrane helix</keyword>